<comment type="caution">
    <text evidence="2">The sequence shown here is derived from an EMBL/GenBank/DDBJ whole genome shotgun (WGS) entry which is preliminary data.</text>
</comment>
<reference evidence="2 3" key="1">
    <citation type="journal article" date="2012" name="Genome Biol.">
        <title>Genome and low-iron response of an oceanic diatom adapted to chronic iron limitation.</title>
        <authorList>
            <person name="Lommer M."/>
            <person name="Specht M."/>
            <person name="Roy A.S."/>
            <person name="Kraemer L."/>
            <person name="Andreson R."/>
            <person name="Gutowska M.A."/>
            <person name="Wolf J."/>
            <person name="Bergner S.V."/>
            <person name="Schilhabel M.B."/>
            <person name="Klostermeier U.C."/>
            <person name="Beiko R.G."/>
            <person name="Rosenstiel P."/>
            <person name="Hippler M."/>
            <person name="Laroche J."/>
        </authorList>
    </citation>
    <scope>NUCLEOTIDE SEQUENCE [LARGE SCALE GENOMIC DNA]</scope>
    <source>
        <strain evidence="2 3">CCMP1005</strain>
    </source>
</reference>
<keyword evidence="3" id="KW-1185">Reference proteome</keyword>
<dbReference type="AlphaFoldDB" id="K0SUP1"/>
<sequence length="350" mass="37769">MMERASERPGKARKASIYRKFDGGLRQKVPFIGKKRPSIVSSCRADRTRRCLGIGRKVASRNRLVELYCGELRRRASRKTPGALQRRPKNDAAPAGGGRAKKKDTRADAAAAGARVRWTTLAAVAGVCRVPRLGPPSSSGDRRVVRPRAGSVLSSSGLRRTGPLALRARYAVTFSSVPPGDGAVRPSGSLCRREVRGTSPSSPLALALGSTASVDRLVLRGSTRTSRPVRTSAEQARRASGPFWVDASLRKLIGYPCGPISCEGKAGALDPQDRSARSAYQVAHSKSLGQGITERASERPGKARKASIRRKFDSSLRQRAPFVTSKRAPWRTSRSCRGPNSTGSSEWDEK</sequence>
<evidence type="ECO:0000256" key="1">
    <source>
        <dbReference type="SAM" id="MobiDB-lite"/>
    </source>
</evidence>
<gene>
    <name evidence="2" type="ORF">THAOC_14551</name>
</gene>
<protein>
    <submittedName>
        <fullName evidence="2">Uncharacterized protein</fullName>
    </submittedName>
</protein>
<feature type="region of interest" description="Disordered" evidence="1">
    <location>
        <begin position="284"/>
        <end position="350"/>
    </location>
</feature>
<name>K0SUP1_THAOC</name>
<organism evidence="2 3">
    <name type="scientific">Thalassiosira oceanica</name>
    <name type="common">Marine diatom</name>
    <dbReference type="NCBI Taxonomy" id="159749"/>
    <lineage>
        <taxon>Eukaryota</taxon>
        <taxon>Sar</taxon>
        <taxon>Stramenopiles</taxon>
        <taxon>Ochrophyta</taxon>
        <taxon>Bacillariophyta</taxon>
        <taxon>Coscinodiscophyceae</taxon>
        <taxon>Thalassiosirophycidae</taxon>
        <taxon>Thalassiosirales</taxon>
        <taxon>Thalassiosiraceae</taxon>
        <taxon>Thalassiosira</taxon>
    </lineage>
</organism>
<feature type="region of interest" description="Disordered" evidence="1">
    <location>
        <begin position="132"/>
        <end position="156"/>
    </location>
</feature>
<accession>K0SUP1</accession>
<feature type="compositionally biased region" description="Polar residues" evidence="1">
    <location>
        <begin position="332"/>
        <end position="350"/>
    </location>
</feature>
<dbReference type="EMBL" id="AGNL01016978">
    <property type="protein sequence ID" value="EJK64691.1"/>
    <property type="molecule type" value="Genomic_DNA"/>
</dbReference>
<dbReference type="Proteomes" id="UP000266841">
    <property type="component" value="Unassembled WGS sequence"/>
</dbReference>
<proteinExistence type="predicted"/>
<evidence type="ECO:0000313" key="2">
    <source>
        <dbReference type="EMBL" id="EJK64691.1"/>
    </source>
</evidence>
<feature type="region of interest" description="Disordered" evidence="1">
    <location>
        <begin position="77"/>
        <end position="108"/>
    </location>
</feature>
<evidence type="ECO:0000313" key="3">
    <source>
        <dbReference type="Proteomes" id="UP000266841"/>
    </source>
</evidence>